<evidence type="ECO:0000313" key="2">
    <source>
        <dbReference type="EMBL" id="XBO43600.1"/>
    </source>
</evidence>
<reference evidence="2" key="1">
    <citation type="submission" date="2024-05" db="EMBL/GenBank/DDBJ databases">
        <authorList>
            <person name="Kim S."/>
            <person name="Heo J."/>
            <person name="Choi H."/>
            <person name="Choi Y."/>
            <person name="Kwon S.-W."/>
            <person name="Kim Y."/>
        </authorList>
    </citation>
    <scope>NUCLEOTIDE SEQUENCE</scope>
    <source>
        <strain evidence="2">KACC 23699</strain>
    </source>
</reference>
<dbReference type="Pfam" id="PF01494">
    <property type="entry name" value="FAD_binding_3"/>
    <property type="match status" value="1"/>
</dbReference>
<dbReference type="PANTHER" id="PTHR42685:SF22">
    <property type="entry name" value="CONDITIONED MEDIUM FACTOR RECEPTOR 1"/>
    <property type="match status" value="1"/>
</dbReference>
<proteinExistence type="predicted"/>
<dbReference type="EC" id="1.-.-.-" evidence="2"/>
<protein>
    <submittedName>
        <fullName evidence="2">NAD(P)/FAD-dependent oxidoreductase</fullName>
        <ecNumber evidence="2">1.-.-.-</ecNumber>
    </submittedName>
</protein>
<dbReference type="PANTHER" id="PTHR42685">
    <property type="entry name" value="GERANYLGERANYL DIPHOSPHATE REDUCTASE"/>
    <property type="match status" value="1"/>
</dbReference>
<name>A0AAU7JTL3_9MICO</name>
<dbReference type="InterPro" id="IPR002938">
    <property type="entry name" value="FAD-bd"/>
</dbReference>
<accession>A0AAU7JTL3</accession>
<dbReference type="InterPro" id="IPR036188">
    <property type="entry name" value="FAD/NAD-bd_sf"/>
</dbReference>
<dbReference type="EMBL" id="CP157483">
    <property type="protein sequence ID" value="XBO43600.1"/>
    <property type="molecule type" value="Genomic_DNA"/>
</dbReference>
<dbReference type="RefSeq" id="WP_406831040.1">
    <property type="nucleotide sequence ID" value="NZ_CP157483.1"/>
</dbReference>
<sequence>MTSSETWDLVVVGAGPAGAAAALGALQEHPEARVLLLDRAEFPRDKVCGDGIAPHVLDVLASLGASDLVESLLRHHRPITTLELSLGQQSVVRPMQRPALVVPRAEFDAGLVEAAVRAGSVLRRHRVREVRAGQDHVVVDDTIRASVVVAADGARSQVRRALGMGPAGPVALGLRGYAPTRDSRAGRQVIRFGQDRRPSYAWAFDRGDGWSNVGYGEVLSSDLSAPSHRLMVERLEVLLPGSSEGAHSWRGHHLPLSGARWVHPPGRVLLVGDAAGLVNPLTGEGIYYAVATGAIAGRVAGRMAGRLPADPAPSTGVPTAADPGAVYGRQVRRLLRLNLLSTAVASRLVVRPLVLSAGLRAADSDQRVFDDLVELGLGPGRLTGRAVAGLVRAAASGRRGTGTPQDL</sequence>
<evidence type="ECO:0000259" key="1">
    <source>
        <dbReference type="Pfam" id="PF01494"/>
    </source>
</evidence>
<dbReference type="InterPro" id="IPR011777">
    <property type="entry name" value="Geranylgeranyl_Rdtase_fam"/>
</dbReference>
<keyword evidence="2" id="KW-0560">Oxidoreductase</keyword>
<dbReference type="NCBIfam" id="TIGR02032">
    <property type="entry name" value="GG-red-SF"/>
    <property type="match status" value="1"/>
</dbReference>
<dbReference type="Gene3D" id="3.50.50.60">
    <property type="entry name" value="FAD/NAD(P)-binding domain"/>
    <property type="match status" value="1"/>
</dbReference>
<dbReference type="AlphaFoldDB" id="A0AAU7JTL3"/>
<dbReference type="InterPro" id="IPR050407">
    <property type="entry name" value="Geranylgeranyl_reductase"/>
</dbReference>
<gene>
    <name evidence="2" type="ORF">ABEG17_18875</name>
</gene>
<dbReference type="GO" id="GO:0071949">
    <property type="term" value="F:FAD binding"/>
    <property type="evidence" value="ECO:0007669"/>
    <property type="project" value="InterPro"/>
</dbReference>
<dbReference type="GO" id="GO:0016628">
    <property type="term" value="F:oxidoreductase activity, acting on the CH-CH group of donors, NAD or NADP as acceptor"/>
    <property type="evidence" value="ECO:0007669"/>
    <property type="project" value="InterPro"/>
</dbReference>
<feature type="domain" description="FAD-binding" evidence="1">
    <location>
        <begin position="8"/>
        <end position="165"/>
    </location>
</feature>
<dbReference type="SUPFAM" id="SSF51905">
    <property type="entry name" value="FAD/NAD(P)-binding domain"/>
    <property type="match status" value="1"/>
</dbReference>
<dbReference type="PRINTS" id="PR00420">
    <property type="entry name" value="RNGMNOXGNASE"/>
</dbReference>
<organism evidence="2">
    <name type="scientific">Pedococcus sp. KACC 23699</name>
    <dbReference type="NCBI Taxonomy" id="3149228"/>
    <lineage>
        <taxon>Bacteria</taxon>
        <taxon>Bacillati</taxon>
        <taxon>Actinomycetota</taxon>
        <taxon>Actinomycetes</taxon>
        <taxon>Micrococcales</taxon>
        <taxon>Intrasporangiaceae</taxon>
        <taxon>Pedococcus</taxon>
    </lineage>
</organism>